<evidence type="ECO:0000256" key="1">
    <source>
        <dbReference type="SAM" id="Coils"/>
    </source>
</evidence>
<gene>
    <name evidence="2" type="ORF">LUA448_LOCUS8122</name>
</gene>
<keyword evidence="1" id="KW-0175">Coiled coil</keyword>
<dbReference type="SUPFAM" id="SSF52540">
    <property type="entry name" value="P-loop containing nucleoside triphosphate hydrolases"/>
    <property type="match status" value="1"/>
</dbReference>
<dbReference type="InterPro" id="IPR025662">
    <property type="entry name" value="Sigma_54_int_dom_ATP-bd_1"/>
</dbReference>
<dbReference type="InterPro" id="IPR027417">
    <property type="entry name" value="P-loop_NTPase"/>
</dbReference>
<dbReference type="PANTHER" id="PTHR32046">
    <property type="entry name" value="G DOMAIN-CONTAINING PROTEIN"/>
    <property type="match status" value="1"/>
</dbReference>
<evidence type="ECO:0000313" key="3">
    <source>
        <dbReference type="Proteomes" id="UP000663833"/>
    </source>
</evidence>
<evidence type="ECO:0000313" key="2">
    <source>
        <dbReference type="EMBL" id="CAF3301616.1"/>
    </source>
</evidence>
<name>A0A817SVQ8_9BILA</name>
<dbReference type="PROSITE" id="PS00675">
    <property type="entry name" value="SIGMA54_INTERACT_1"/>
    <property type="match status" value="1"/>
</dbReference>
<evidence type="ECO:0008006" key="4">
    <source>
        <dbReference type="Google" id="ProtNLM"/>
    </source>
</evidence>
<dbReference type="Gene3D" id="3.40.50.300">
    <property type="entry name" value="P-loop containing nucleotide triphosphate hydrolases"/>
    <property type="match status" value="1"/>
</dbReference>
<protein>
    <recommendedName>
        <fullName evidence="4">G domain-containing protein</fullName>
    </recommendedName>
</protein>
<dbReference type="EMBL" id="CAJNYD010000847">
    <property type="protein sequence ID" value="CAF3301616.1"/>
    <property type="molecule type" value="Genomic_DNA"/>
</dbReference>
<organism evidence="2 3">
    <name type="scientific">Rotaria socialis</name>
    <dbReference type="NCBI Taxonomy" id="392032"/>
    <lineage>
        <taxon>Eukaryota</taxon>
        <taxon>Metazoa</taxon>
        <taxon>Spiralia</taxon>
        <taxon>Gnathifera</taxon>
        <taxon>Rotifera</taxon>
        <taxon>Eurotatoria</taxon>
        <taxon>Bdelloidea</taxon>
        <taxon>Philodinida</taxon>
        <taxon>Philodinidae</taxon>
        <taxon>Rotaria</taxon>
    </lineage>
</organism>
<reference evidence="2" key="1">
    <citation type="submission" date="2021-02" db="EMBL/GenBank/DDBJ databases">
        <authorList>
            <person name="Nowell W R."/>
        </authorList>
    </citation>
    <scope>NUCLEOTIDE SEQUENCE</scope>
</reference>
<accession>A0A817SVQ8</accession>
<comment type="caution">
    <text evidence="2">The sequence shown here is derived from an EMBL/GenBank/DDBJ whole genome shotgun (WGS) entry which is preliminary data.</text>
</comment>
<feature type="coiled-coil region" evidence="1">
    <location>
        <begin position="870"/>
        <end position="897"/>
    </location>
</feature>
<dbReference type="AlphaFoldDB" id="A0A817SVQ8"/>
<sequence>MAACENVLQTCDPSLTPVAANRSGTFTSRIAIDSSGQVGSFYDAYNDRVLSDSNKIAAEKRTASKKRPECIWQSVNDDKPYNLLKQMNMNDEQRLNIALQMTEPSGIGALINYTGRIDKYTRFLRYTYYSRTDYLPDNLFNSLNRTELQRADAQATHMIVLVNWGIGAVAVLQLPSDDQQTEGSEYALQKICNSLSDDCSGLNLSNEDEAFLKKIYCTKVFSNISKLTEINSIIEFHDNIQLLKSNGDSLRPYNYNLYPIENSYITNNGLQFKLIEFPKGSILKIESYLLPFILKFNRLKKNMYQDFQNVRQHLKNEHKNILTRWEDSKKMYELEIDRIRKLLEAFRRGEIDEKTFRQDIQQDQTTKLSYILSNDIEDVKKMMNKESLIKSLLIEEFIYTNAKDRGVEKKDDIQTLERKLLKDVGCVRLICSNDNLYAKNQTQWCEHRVQMLKERKGNKNIQLVYADFSYCSYELNEFITLSRTEETKTVTTPPPKKKLTLQKATCDESINILLLGESGVGKSTFINALVNYLKFDNLMQATKNLTVLIPVSFTIAMGDNFTEHAIKYDGEDTVSNEDHHDLGKSITQHCKSYVFTLQDGKSRGQKLRIIDTPGIGDTQGSNQDDKNMQHVLSYINNLTHLNAICILLKPNNSRHTVFFRSCFTQLIDMLGENICDRIIFCFTNARSTFYTPGDTGPLLKALLNSLPAKRIPFSKENTFCFDSESFRYLVAKLNRIKFNSMEEADYNGSWEKSMTELNRLIGYIHSNMSDPIILNDSHSAKHAQLMINSMIRPMLEAMRNTLRNIILLNERWHKTCIELCPKIIKGTTAICLECPRKCIKICDFWVATDGLHVVQNKCRTCQCDPSQHYRIDYELEYKEIENSAKSTEEDMRKVLHNLCEASAEFSYFLLQSAGNSQHDPFFLGFERMIKEESDICDEKTSYKFNLHLVEQLQLLKTHYEKANKKLATKKMITELDVIYQKIENVNKHRIIDLQMNAIRQWHKYMIKYYEYEVST</sequence>
<dbReference type="Proteomes" id="UP000663833">
    <property type="component" value="Unassembled WGS sequence"/>
</dbReference>
<proteinExistence type="predicted"/>
<dbReference type="PANTHER" id="PTHR32046:SF11">
    <property type="entry name" value="IMMUNE-ASSOCIATED NUCLEOTIDE-BINDING PROTEIN 10-LIKE"/>
    <property type="match status" value="1"/>
</dbReference>